<dbReference type="Proteomes" id="UP001156905">
    <property type="component" value="Unassembled WGS sequence"/>
</dbReference>
<organism evidence="1 2">
    <name type="scientific">Bradyrhizobium iriomotense</name>
    <dbReference type="NCBI Taxonomy" id="441950"/>
    <lineage>
        <taxon>Bacteria</taxon>
        <taxon>Pseudomonadati</taxon>
        <taxon>Pseudomonadota</taxon>
        <taxon>Alphaproteobacteria</taxon>
        <taxon>Hyphomicrobiales</taxon>
        <taxon>Nitrobacteraceae</taxon>
        <taxon>Bradyrhizobium</taxon>
    </lineage>
</organism>
<protein>
    <submittedName>
        <fullName evidence="1">Uncharacterized protein</fullName>
    </submittedName>
</protein>
<accession>A0ABQ6ATV1</accession>
<proteinExistence type="predicted"/>
<gene>
    <name evidence="1" type="ORF">GCM10007857_00430</name>
</gene>
<reference evidence="2" key="1">
    <citation type="journal article" date="2019" name="Int. J. Syst. Evol. Microbiol.">
        <title>The Global Catalogue of Microorganisms (GCM) 10K type strain sequencing project: providing services to taxonomists for standard genome sequencing and annotation.</title>
        <authorList>
            <consortium name="The Broad Institute Genomics Platform"/>
            <consortium name="The Broad Institute Genome Sequencing Center for Infectious Disease"/>
            <person name="Wu L."/>
            <person name="Ma J."/>
        </authorList>
    </citation>
    <scope>NUCLEOTIDE SEQUENCE [LARGE SCALE GENOMIC DNA]</scope>
    <source>
        <strain evidence="2">NBRC 102520</strain>
    </source>
</reference>
<dbReference type="RefSeq" id="WP_284260026.1">
    <property type="nucleotide sequence ID" value="NZ_BSOW01000001.1"/>
</dbReference>
<comment type="caution">
    <text evidence="1">The sequence shown here is derived from an EMBL/GenBank/DDBJ whole genome shotgun (WGS) entry which is preliminary data.</text>
</comment>
<sequence>MVTDAGFDERESEIARYRILAQEVTDPLAARLLHHIVIDLEADLLRDRAASAVKSDG</sequence>
<evidence type="ECO:0000313" key="2">
    <source>
        <dbReference type="Proteomes" id="UP001156905"/>
    </source>
</evidence>
<dbReference type="EMBL" id="BSOW01000001">
    <property type="protein sequence ID" value="GLR83333.1"/>
    <property type="molecule type" value="Genomic_DNA"/>
</dbReference>
<name>A0ABQ6ATV1_9BRAD</name>
<evidence type="ECO:0000313" key="1">
    <source>
        <dbReference type="EMBL" id="GLR83333.1"/>
    </source>
</evidence>
<keyword evidence="2" id="KW-1185">Reference proteome</keyword>